<comment type="similarity">
    <text evidence="9">Belongs to the auxin efflux carrier (TC 2.A.69.2) family.</text>
</comment>
<evidence type="ECO:0000256" key="8">
    <source>
        <dbReference type="ARBA" id="ARBA00025100"/>
    </source>
</evidence>
<dbReference type="Proteomes" id="UP000053555">
    <property type="component" value="Unassembled WGS sequence"/>
</dbReference>
<feature type="transmembrane region" description="Helical" evidence="10">
    <location>
        <begin position="73"/>
        <end position="94"/>
    </location>
</feature>
<dbReference type="GO" id="GO:0009734">
    <property type="term" value="P:auxin-activated signaling pathway"/>
    <property type="evidence" value="ECO:0007669"/>
    <property type="project" value="UniProtKB-KW"/>
</dbReference>
<evidence type="ECO:0000256" key="6">
    <source>
        <dbReference type="ARBA" id="ARBA00023136"/>
    </source>
</evidence>
<evidence type="ECO:0000256" key="1">
    <source>
        <dbReference type="ARBA" id="ARBA00004477"/>
    </source>
</evidence>
<dbReference type="AlphaFoldDB" id="A0A0B2RMA3"/>
<evidence type="ECO:0000313" key="13">
    <source>
        <dbReference type="Proteomes" id="UP000289340"/>
    </source>
</evidence>
<dbReference type="InterPro" id="IPR004776">
    <property type="entry name" value="Mem_transp_PIN-like"/>
</dbReference>
<feature type="transmembrane region" description="Helical" evidence="10">
    <location>
        <begin position="6"/>
        <end position="27"/>
    </location>
</feature>
<feature type="transmembrane region" description="Helical" evidence="10">
    <location>
        <begin position="47"/>
        <end position="67"/>
    </location>
</feature>
<dbReference type="Proteomes" id="UP000289340">
    <property type="component" value="Chromosome 16"/>
</dbReference>
<keyword evidence="3 10" id="KW-0812">Transmembrane</keyword>
<dbReference type="EMBL" id="QZWG01000016">
    <property type="protein sequence ID" value="RZB60630.1"/>
    <property type="molecule type" value="Genomic_DNA"/>
</dbReference>
<name>A0A0B2RMA3_GLYSO</name>
<reference evidence="11" key="1">
    <citation type="submission" date="2014-07" db="EMBL/GenBank/DDBJ databases">
        <title>Identification of a novel salt tolerance gene in wild soybean by whole-genome sequencing.</title>
        <authorList>
            <person name="Lam H.-M."/>
            <person name="Qi X."/>
            <person name="Li M.-W."/>
            <person name="Liu X."/>
            <person name="Xie M."/>
            <person name="Ni M."/>
            <person name="Xu X."/>
        </authorList>
    </citation>
    <scope>NUCLEOTIDE SEQUENCE [LARGE SCALE GENOMIC DNA]</scope>
    <source>
        <tissue evidence="11">Root</tissue>
    </source>
</reference>
<keyword evidence="13" id="KW-1185">Reference proteome</keyword>
<comment type="subcellular location">
    <subcellularLocation>
        <location evidence="1">Endoplasmic reticulum membrane</location>
        <topology evidence="1">Multi-pass membrane protein</topology>
    </subcellularLocation>
</comment>
<evidence type="ECO:0000256" key="3">
    <source>
        <dbReference type="ARBA" id="ARBA00022692"/>
    </source>
</evidence>
<dbReference type="PANTHER" id="PTHR31651">
    <property type="match status" value="1"/>
</dbReference>
<gene>
    <name evidence="12" type="ORF">D0Y65_043405</name>
    <name evidence="11" type="ORF">glysoja_043233</name>
</gene>
<feature type="transmembrane region" description="Helical" evidence="10">
    <location>
        <begin position="148"/>
        <end position="169"/>
    </location>
</feature>
<keyword evidence="2" id="KW-0813">Transport</keyword>
<keyword evidence="4" id="KW-0256">Endoplasmic reticulum</keyword>
<feature type="transmembrane region" description="Helical" evidence="10">
    <location>
        <begin position="106"/>
        <end position="128"/>
    </location>
</feature>
<evidence type="ECO:0000256" key="4">
    <source>
        <dbReference type="ARBA" id="ARBA00022824"/>
    </source>
</evidence>
<evidence type="ECO:0000256" key="10">
    <source>
        <dbReference type="SAM" id="Phobius"/>
    </source>
</evidence>
<keyword evidence="6 10" id="KW-0472">Membrane</keyword>
<proteinExistence type="inferred from homology"/>
<accession>A0A0B2RMA3</accession>
<evidence type="ECO:0000256" key="5">
    <source>
        <dbReference type="ARBA" id="ARBA00022989"/>
    </source>
</evidence>
<evidence type="ECO:0000256" key="7">
    <source>
        <dbReference type="ARBA" id="ARBA00023294"/>
    </source>
</evidence>
<dbReference type="EMBL" id="KN649619">
    <property type="protein sequence ID" value="KHN33198.1"/>
    <property type="molecule type" value="Genomic_DNA"/>
</dbReference>
<comment type="function">
    <text evidence="8">Involved in cellular auxin homeostasis by regulating auxin metabolism. Regulates intracellular auxin accumulation at the endoplasmic reticulum and thus auxin availability for nuclear auxin signaling.</text>
</comment>
<evidence type="ECO:0000313" key="12">
    <source>
        <dbReference type="EMBL" id="RZB60630.1"/>
    </source>
</evidence>
<dbReference type="PANTHER" id="PTHR31651:SF6">
    <property type="entry name" value="PROTEIN PIN-LIKES 1-LIKE"/>
    <property type="match status" value="1"/>
</dbReference>
<protein>
    <submittedName>
        <fullName evidence="12">Protein PIN-LIKES 3</fullName>
    </submittedName>
</protein>
<dbReference type="GO" id="GO:0080162">
    <property type="term" value="P:endoplasmic reticulum to cytosol auxin transport"/>
    <property type="evidence" value="ECO:0007669"/>
    <property type="project" value="InterPro"/>
</dbReference>
<evidence type="ECO:0000313" key="11">
    <source>
        <dbReference type="EMBL" id="KHN33198.1"/>
    </source>
</evidence>
<evidence type="ECO:0000256" key="9">
    <source>
        <dbReference type="ARBA" id="ARBA00025752"/>
    </source>
</evidence>
<dbReference type="InterPro" id="IPR045033">
    <property type="entry name" value="PILS1/3/4/5/7"/>
</dbReference>
<sequence length="297" mass="32417">MKFWDLFFVALMPVLETLLITLLGLLIATQRFNLLRSVEARNYLNNLVFYIFTPALLVADLAETITFNRLVEMWFLLVNIFLTLVVGSILGWMLNKIAKTPKHLRGLVNGCCTAGNLGNMLLIIVPAVCEQSSSIFGDSSTCSTYGQAYAAFSTGVGTVFIWTYLFIVMDTSTDKSNKKEINSDSVICSAGTLERFPPNITESLLTSTDSVSIDDLSIQPDHELPYDNNGRKTPILDNITSSITKCMGYVKVETVFTPSTIAVIIGFAIGAISPIKKLVVGDSAPFRVIISSASLVG</sequence>
<reference evidence="12 13" key="2">
    <citation type="submission" date="2018-09" db="EMBL/GenBank/DDBJ databases">
        <title>A high-quality reference genome of wild soybean provides a powerful tool to mine soybean genomes.</title>
        <authorList>
            <person name="Xie M."/>
            <person name="Chung C.Y.L."/>
            <person name="Li M.-W."/>
            <person name="Wong F.-L."/>
            <person name="Chan T.-F."/>
            <person name="Lam H.-M."/>
        </authorList>
    </citation>
    <scope>NUCLEOTIDE SEQUENCE [LARGE SCALE GENOMIC DNA]</scope>
    <source>
        <strain evidence="13">cv. W05</strain>
        <tissue evidence="12">Hypocotyl of etiolated seedlings</tissue>
    </source>
</reference>
<evidence type="ECO:0000256" key="2">
    <source>
        <dbReference type="ARBA" id="ARBA00022448"/>
    </source>
</evidence>
<keyword evidence="7" id="KW-0927">Auxin signaling pathway</keyword>
<dbReference type="Pfam" id="PF03547">
    <property type="entry name" value="Mem_trans"/>
    <property type="match status" value="1"/>
</dbReference>
<organism evidence="11">
    <name type="scientific">Glycine soja</name>
    <name type="common">Wild soybean</name>
    <dbReference type="NCBI Taxonomy" id="3848"/>
    <lineage>
        <taxon>Eukaryota</taxon>
        <taxon>Viridiplantae</taxon>
        <taxon>Streptophyta</taxon>
        <taxon>Embryophyta</taxon>
        <taxon>Tracheophyta</taxon>
        <taxon>Spermatophyta</taxon>
        <taxon>Magnoliopsida</taxon>
        <taxon>eudicotyledons</taxon>
        <taxon>Gunneridae</taxon>
        <taxon>Pentapetalae</taxon>
        <taxon>rosids</taxon>
        <taxon>fabids</taxon>
        <taxon>Fabales</taxon>
        <taxon>Fabaceae</taxon>
        <taxon>Papilionoideae</taxon>
        <taxon>50 kb inversion clade</taxon>
        <taxon>NPAAA clade</taxon>
        <taxon>indigoferoid/millettioid clade</taxon>
        <taxon>Phaseoleae</taxon>
        <taxon>Glycine</taxon>
        <taxon>Glycine subgen. Soja</taxon>
    </lineage>
</organism>
<keyword evidence="5 10" id="KW-1133">Transmembrane helix</keyword>
<dbReference type="GO" id="GO:0005789">
    <property type="term" value="C:endoplasmic reticulum membrane"/>
    <property type="evidence" value="ECO:0007669"/>
    <property type="project" value="UniProtKB-SubCell"/>
</dbReference>